<dbReference type="PANTHER" id="PTHR16166">
    <property type="entry name" value="VACUOLAR PROTEIN SORTING-ASSOCIATED PROTEIN VPS13"/>
    <property type="match status" value="1"/>
</dbReference>
<dbReference type="Proteomes" id="UP000031668">
    <property type="component" value="Unassembled WGS sequence"/>
</dbReference>
<dbReference type="GO" id="GO:0006623">
    <property type="term" value="P:protein targeting to vacuole"/>
    <property type="evidence" value="ECO:0007669"/>
    <property type="project" value="TreeGrafter"/>
</dbReference>
<protein>
    <submittedName>
        <fullName evidence="2">Vacuolar protein sorting-associated protein 13A</fullName>
    </submittedName>
</protein>
<evidence type="ECO:0000256" key="1">
    <source>
        <dbReference type="ARBA" id="ARBA00006545"/>
    </source>
</evidence>
<comment type="similarity">
    <text evidence="1">Belongs to the VPS13 family.</text>
</comment>
<evidence type="ECO:0000313" key="2">
    <source>
        <dbReference type="EMBL" id="KII60845.1"/>
    </source>
</evidence>
<organism evidence="2 3">
    <name type="scientific">Thelohanellus kitauei</name>
    <name type="common">Myxosporean</name>
    <dbReference type="NCBI Taxonomy" id="669202"/>
    <lineage>
        <taxon>Eukaryota</taxon>
        <taxon>Metazoa</taxon>
        <taxon>Cnidaria</taxon>
        <taxon>Myxozoa</taxon>
        <taxon>Myxosporea</taxon>
        <taxon>Bivalvulida</taxon>
        <taxon>Platysporina</taxon>
        <taxon>Myxobolidae</taxon>
        <taxon>Thelohanellus</taxon>
    </lineage>
</organism>
<dbReference type="InterPro" id="IPR026847">
    <property type="entry name" value="VPS13"/>
</dbReference>
<proteinExistence type="inferred from homology"/>
<comment type="caution">
    <text evidence="2">The sequence shown here is derived from an EMBL/GenBank/DDBJ whole genome shotgun (WGS) entry which is preliminary data.</text>
</comment>
<reference evidence="2 3" key="1">
    <citation type="journal article" date="2014" name="Genome Biol. Evol.">
        <title>The genome of the myxosporean Thelohanellus kitauei shows adaptations to nutrient acquisition within its fish host.</title>
        <authorList>
            <person name="Yang Y."/>
            <person name="Xiong J."/>
            <person name="Zhou Z."/>
            <person name="Huo F."/>
            <person name="Miao W."/>
            <person name="Ran C."/>
            <person name="Liu Y."/>
            <person name="Zhang J."/>
            <person name="Feng J."/>
            <person name="Wang M."/>
            <person name="Wang M."/>
            <person name="Wang L."/>
            <person name="Yao B."/>
        </authorList>
    </citation>
    <scope>NUCLEOTIDE SEQUENCE [LARGE SCALE GENOMIC DNA]</scope>
    <source>
        <strain evidence="2">Wuqing</strain>
    </source>
</reference>
<dbReference type="EMBL" id="JWZT01005407">
    <property type="protein sequence ID" value="KII60845.1"/>
    <property type="molecule type" value="Genomic_DNA"/>
</dbReference>
<name>A0A0C2M1A1_THEKT</name>
<keyword evidence="3" id="KW-1185">Reference proteome</keyword>
<accession>A0A0C2M1A1</accession>
<sequence length="1438" mass="165858">MDIEQRPLFLVNTTMDIKICSWSKFETYMNVLFDVSASYLNTQHLYWEPFVQFLMEPSNKFKRNLKLKYTESSLIECSLNPAVENIIGSTPKNLKFHCLDEINFTLSEQFFRSFKIIYDDILCTNPELKPHNLYESQFSLINNTLYNMEIILFDGSRKGEKRIFYLQPMESTNFTASKINFDDIVKDDNIVTPSFFQRIPDTSIKIFLTLNKSSVSHYYFSEMNQIYSYVVDTKITNRVYSICFRYPFKILNLLEVSLHFKAKCRNTTNPCTTQIEPKQHEYVFLGFYGDFDFSLSAKREISMPKMKVNFSDTEFPLKYKYTLTNEDGSKIQCICFLSFDEISCCTSTTLKDIHKPMSMIISPAITVQNNLSYPMDITMIFDNKSFIYKIAEYGTCDVLQLSEKRLKFTIQFCINLIELEWKASVDFDLSSKQEKHLVRFMPNKKGLVHSIGFTVEKKFGTNFLVNITSQYTIVNSTKHNINIKLIKKMIGKDEIICIPSKSTLPFSPSVDCEKANISIDDFQYSDSFPLNAIGFHGNLKIKKNGGTSLYHYVMVSIKRMNNVSIKIEFKSAVFFKNNLNHMMQIIPKHCDIIHSIYMDKRSETRAVLPLPELPCDFTIYLENHDKKQPIQYHSIINKNSILYCPYYLLYFSAKCYWKDSILHFVFDELKPESFDYILINYSKITLYCHHDYKTTCLMPFQQVYFSTSCTGDASVDAKFSFKTVIDSKNPPLDFEKFQDKISTLEVDGTTVYIAKFYEVRHTAFVLTQDYNFALHCSDIVNESTWLSCYFKISGLSVSFVSCLLGKELLVLSIFKNSNRWFIQGDESEAVQLTTKFCKHLDRAFTKYLISKSCNKVDLAPKKSVNFDEMKYYEDKTSLKLNFRSSYGIHLILNLSVSMEIQNISFKVDKIQIDCPAFECTNPVILCQTSHAPTIAIPDTSVYSFIVASMFINRPVNYQNLGHRKYQNLDYLKILIQEFDISIDIPFLLTLANYFDYIFYLLDMASGDSSSMEPKKKTEQKYFVKYYHLSPLKFNINIITASFNEKTPRIELPDSANKLTYFNLLTLMLMHMPLIDISKTSLHFPCLNIENMDALMSMSDLMEKSSDHYYFYMKKRFIKLIFNLKVTGNIVSTASSFAHGIKSFFYEPYQGAVRSNQFEKGVVLGFKGLYSGTIGPCILNVGTAATALTSIGDTIGKGLATLSFDPSYEDYRNKILKIREHDPLKGLVVGGLGVLRGFGSGVAGLVTSPVEAFQEKKEVADIFKGVGKGIVGLFTKPLGGIVDFTSSGLNLISKASDTEGPVKQRRNERCFYYDDIIRLIDFDEIKKYHLFMSLKKSNRFLSDDKFVHAQFRDRLYAVITDRRVLVSQIDSLFECEIIASVELMSIFKVGRKEHMVNVHFYQSSHSEKNRSVDTISIRMDTPEVASEFIEYLSRFICPV</sequence>
<evidence type="ECO:0000313" key="3">
    <source>
        <dbReference type="Proteomes" id="UP000031668"/>
    </source>
</evidence>
<gene>
    <name evidence="2" type="ORF">RF11_00595</name>
</gene>
<dbReference type="OrthoDB" id="5979724at2759"/>
<dbReference type="PANTHER" id="PTHR16166:SF93">
    <property type="entry name" value="INTERMEMBRANE LIPID TRANSFER PROTEIN VPS13"/>
    <property type="match status" value="1"/>
</dbReference>
<dbReference type="GO" id="GO:0045053">
    <property type="term" value="P:protein retention in Golgi apparatus"/>
    <property type="evidence" value="ECO:0007669"/>
    <property type="project" value="TreeGrafter"/>
</dbReference>